<dbReference type="PRINTS" id="PR00463">
    <property type="entry name" value="EP450I"/>
</dbReference>
<evidence type="ECO:0000313" key="14">
    <source>
        <dbReference type="EnsemblPlants" id="PNT66625"/>
    </source>
</evidence>
<evidence type="ECO:0000256" key="11">
    <source>
        <dbReference type="RuleBase" id="RU000461"/>
    </source>
</evidence>
<dbReference type="InterPro" id="IPR017972">
    <property type="entry name" value="Cyt_P450_CS"/>
</dbReference>
<organism evidence="13">
    <name type="scientific">Brachypodium distachyon</name>
    <name type="common">Purple false brome</name>
    <name type="synonym">Trachynia distachya</name>
    <dbReference type="NCBI Taxonomy" id="15368"/>
    <lineage>
        <taxon>Eukaryota</taxon>
        <taxon>Viridiplantae</taxon>
        <taxon>Streptophyta</taxon>
        <taxon>Embryophyta</taxon>
        <taxon>Tracheophyta</taxon>
        <taxon>Spermatophyta</taxon>
        <taxon>Magnoliopsida</taxon>
        <taxon>Liliopsida</taxon>
        <taxon>Poales</taxon>
        <taxon>Poaceae</taxon>
        <taxon>BOP clade</taxon>
        <taxon>Pooideae</taxon>
        <taxon>Stipodae</taxon>
        <taxon>Brachypodieae</taxon>
        <taxon>Brachypodium</taxon>
    </lineage>
</organism>
<evidence type="ECO:0000313" key="15">
    <source>
        <dbReference type="Proteomes" id="UP000008810"/>
    </source>
</evidence>
<reference evidence="13 14" key="1">
    <citation type="journal article" date="2010" name="Nature">
        <title>Genome sequencing and analysis of the model grass Brachypodium distachyon.</title>
        <authorList>
            <consortium name="International Brachypodium Initiative"/>
        </authorList>
    </citation>
    <scope>NUCLEOTIDE SEQUENCE [LARGE SCALE GENOMIC DNA]</scope>
    <source>
        <strain evidence="13 14">Bd21</strain>
    </source>
</reference>
<dbReference type="GO" id="GO:0020037">
    <property type="term" value="F:heme binding"/>
    <property type="evidence" value="ECO:0007669"/>
    <property type="project" value="InterPro"/>
</dbReference>
<evidence type="ECO:0000256" key="3">
    <source>
        <dbReference type="ARBA" id="ARBA00022617"/>
    </source>
</evidence>
<comment type="similarity">
    <text evidence="2 11">Belongs to the cytochrome P450 family.</text>
</comment>
<keyword evidence="8 10" id="KW-0408">Iron</keyword>
<dbReference type="GO" id="GO:0016705">
    <property type="term" value="F:oxidoreductase activity, acting on paired donors, with incorporation or reduction of molecular oxygen"/>
    <property type="evidence" value="ECO:0007669"/>
    <property type="project" value="InterPro"/>
</dbReference>
<dbReference type="InterPro" id="IPR001128">
    <property type="entry name" value="Cyt_P450"/>
</dbReference>
<dbReference type="Proteomes" id="UP000008810">
    <property type="component" value="Chromosome 3"/>
</dbReference>
<keyword evidence="15" id="KW-1185">Reference proteome</keyword>
<evidence type="ECO:0000256" key="9">
    <source>
        <dbReference type="ARBA" id="ARBA00023033"/>
    </source>
</evidence>
<proteinExistence type="inferred from homology"/>
<dbReference type="PRINTS" id="PR00385">
    <property type="entry name" value="P450"/>
</dbReference>
<keyword evidence="5 10" id="KW-0479">Metal-binding</keyword>
<dbReference type="AlphaFoldDB" id="A0A2K2CX63"/>
<dbReference type="PROSITE" id="PS00086">
    <property type="entry name" value="CYTOCHROME_P450"/>
    <property type="match status" value="1"/>
</dbReference>
<dbReference type="GO" id="GO:0005506">
    <property type="term" value="F:iron ion binding"/>
    <property type="evidence" value="ECO:0007669"/>
    <property type="project" value="InterPro"/>
</dbReference>
<dbReference type="SUPFAM" id="SSF48264">
    <property type="entry name" value="Cytochrome P450"/>
    <property type="match status" value="1"/>
</dbReference>
<dbReference type="PANTHER" id="PTHR47955:SF8">
    <property type="entry name" value="CYTOCHROME P450 71D11-LIKE"/>
    <property type="match status" value="1"/>
</dbReference>
<evidence type="ECO:0000256" key="1">
    <source>
        <dbReference type="ARBA" id="ARBA00001971"/>
    </source>
</evidence>
<name>A0A2K2CX63_BRADI</name>
<dbReference type="Gene3D" id="1.10.630.10">
    <property type="entry name" value="Cytochrome P450"/>
    <property type="match status" value="1"/>
</dbReference>
<keyword evidence="6 12" id="KW-1133">Transmembrane helix</keyword>
<dbReference type="InParanoid" id="A0A2K2CX63"/>
<evidence type="ECO:0000256" key="8">
    <source>
        <dbReference type="ARBA" id="ARBA00023004"/>
    </source>
</evidence>
<reference evidence="13" key="2">
    <citation type="submission" date="2017-06" db="EMBL/GenBank/DDBJ databases">
        <title>WGS assembly of Brachypodium distachyon.</title>
        <authorList>
            <consortium name="The International Brachypodium Initiative"/>
            <person name="Lucas S."/>
            <person name="Harmon-Smith M."/>
            <person name="Lail K."/>
            <person name="Tice H."/>
            <person name="Grimwood J."/>
            <person name="Bruce D."/>
            <person name="Barry K."/>
            <person name="Shu S."/>
            <person name="Lindquist E."/>
            <person name="Wang M."/>
            <person name="Pitluck S."/>
            <person name="Vogel J.P."/>
            <person name="Garvin D.F."/>
            <person name="Mockler T.C."/>
            <person name="Schmutz J."/>
            <person name="Rokhsar D."/>
            <person name="Bevan M.W."/>
        </authorList>
    </citation>
    <scope>NUCLEOTIDE SEQUENCE</scope>
    <source>
        <strain evidence="13">Bd21</strain>
    </source>
</reference>
<evidence type="ECO:0000256" key="6">
    <source>
        <dbReference type="ARBA" id="ARBA00022989"/>
    </source>
</evidence>
<keyword evidence="7 11" id="KW-0560">Oxidoreductase</keyword>
<dbReference type="EnsemblPlants" id="PNT66625">
    <property type="protein sequence ID" value="PNT66625"/>
    <property type="gene ID" value="BRADI_3g15020v3"/>
</dbReference>
<evidence type="ECO:0000256" key="12">
    <source>
        <dbReference type="SAM" id="Phobius"/>
    </source>
</evidence>
<dbReference type="PANTHER" id="PTHR47955">
    <property type="entry name" value="CYTOCHROME P450 FAMILY 71 PROTEIN"/>
    <property type="match status" value="1"/>
</dbReference>
<dbReference type="GO" id="GO:0004497">
    <property type="term" value="F:monooxygenase activity"/>
    <property type="evidence" value="ECO:0007669"/>
    <property type="project" value="UniProtKB-KW"/>
</dbReference>
<evidence type="ECO:0008006" key="16">
    <source>
        <dbReference type="Google" id="ProtNLM"/>
    </source>
</evidence>
<evidence type="ECO:0000256" key="7">
    <source>
        <dbReference type="ARBA" id="ARBA00023002"/>
    </source>
</evidence>
<accession>A0A2K2CX63</accession>
<dbReference type="InterPro" id="IPR002401">
    <property type="entry name" value="Cyt_P450_E_grp-I"/>
</dbReference>
<evidence type="ECO:0000313" key="13">
    <source>
        <dbReference type="EMBL" id="PNT66625.1"/>
    </source>
</evidence>
<keyword evidence="3 10" id="KW-0349">Heme</keyword>
<dbReference type="STRING" id="15368.A0A2K2CX63"/>
<dbReference type="EMBL" id="CM000882">
    <property type="protein sequence ID" value="PNT66625.1"/>
    <property type="molecule type" value="Genomic_DNA"/>
</dbReference>
<evidence type="ECO:0000256" key="4">
    <source>
        <dbReference type="ARBA" id="ARBA00022692"/>
    </source>
</evidence>
<dbReference type="Pfam" id="PF00067">
    <property type="entry name" value="p450"/>
    <property type="match status" value="2"/>
</dbReference>
<dbReference type="OrthoDB" id="2789670at2759"/>
<protein>
    <recommendedName>
        <fullName evidence="16">Cytochrome P450</fullName>
    </recommendedName>
</protein>
<keyword evidence="9 11" id="KW-0503">Monooxygenase</keyword>
<evidence type="ECO:0000256" key="5">
    <source>
        <dbReference type="ARBA" id="ARBA00022723"/>
    </source>
</evidence>
<dbReference type="InterPro" id="IPR036396">
    <property type="entry name" value="Cyt_P450_sf"/>
</dbReference>
<keyword evidence="12" id="KW-0472">Membrane</keyword>
<dbReference type="FunFam" id="1.10.630.10:FF:000126">
    <property type="entry name" value="Predicted protein"/>
    <property type="match status" value="1"/>
</dbReference>
<comment type="cofactor">
    <cofactor evidence="1 10">
        <name>heme</name>
        <dbReference type="ChEBI" id="CHEBI:30413"/>
    </cofactor>
</comment>
<sequence>MENLTYSCYLLLLALIPLVYFVRIGRPNSLRNSTDNPCLRLPPGPWELPVIGSVHHLFSALPHRTLRDLSRRHGPLMLLKLGKAPVIVVSGADAAKAVMKTHDNVFSTRPMSSALKVVLKYGNGISFSPYGEEWRQLCKACVVELLSAERIQSFWPVCERDHATHQVSPLIIIIIIIIIGAACESIRFGSRIHLTYLFPSSRLARALSSTLRRTKATRDTVFTYLDHVVSEHHDRRQSSSEKDDGHQDLIDVLLQIKADKGDNLQVPLTKDMIKIVTFELLTGGIEGPSTTMNWAMAELMRNPSAMSRAQAEVRRVFMGQNKVITQEGLAELPYLNCVIKETMRLHAPSPLLLPRQCQEQCKILGYDVPKGATVLVNAWAIARDPEYWPEPEAFMPERFQGSLIDPKGNNFEYTPFGSGRRMCPGMHFGLAQVQLVLASLLLYFDWALPDGILPGDLDMAETFGIVAKRKEDLLLRATPRVQLPC</sequence>
<feature type="binding site" description="axial binding residue" evidence="10">
    <location>
        <position position="423"/>
    </location>
    <ligand>
        <name>heme</name>
        <dbReference type="ChEBI" id="CHEBI:30413"/>
    </ligand>
    <ligandPart>
        <name>Fe</name>
        <dbReference type="ChEBI" id="CHEBI:18248"/>
    </ligandPart>
</feature>
<gene>
    <name evidence="13" type="ORF">BRADI_3g15020v3</name>
</gene>
<keyword evidence="4 12" id="KW-0812">Transmembrane</keyword>
<evidence type="ECO:0000256" key="10">
    <source>
        <dbReference type="PIRSR" id="PIRSR602401-1"/>
    </source>
</evidence>
<dbReference type="Gramene" id="PNT66625">
    <property type="protein sequence ID" value="PNT66625"/>
    <property type="gene ID" value="BRADI_3g15020v3"/>
</dbReference>
<reference evidence="14" key="3">
    <citation type="submission" date="2018-08" db="UniProtKB">
        <authorList>
            <consortium name="EnsemblPlants"/>
        </authorList>
    </citation>
    <scope>IDENTIFICATION</scope>
    <source>
        <strain evidence="14">cv. Bd21</strain>
    </source>
</reference>
<evidence type="ECO:0000256" key="2">
    <source>
        <dbReference type="ARBA" id="ARBA00010617"/>
    </source>
</evidence>
<feature type="transmembrane region" description="Helical" evidence="12">
    <location>
        <begin position="167"/>
        <end position="186"/>
    </location>
</feature>
<dbReference type="CDD" id="cd11072">
    <property type="entry name" value="CYP71-like"/>
    <property type="match status" value="1"/>
</dbReference>